<dbReference type="SMART" id="SM00564">
    <property type="entry name" value="PQQ"/>
    <property type="match status" value="2"/>
</dbReference>
<gene>
    <name evidence="2" type="ORF">S06H3_10090</name>
</gene>
<organism evidence="2">
    <name type="scientific">marine sediment metagenome</name>
    <dbReference type="NCBI Taxonomy" id="412755"/>
    <lineage>
        <taxon>unclassified sequences</taxon>
        <taxon>metagenomes</taxon>
        <taxon>ecological metagenomes</taxon>
    </lineage>
</organism>
<dbReference type="SUPFAM" id="SSF50998">
    <property type="entry name" value="Quinoprotein alcohol dehydrogenase-like"/>
    <property type="match status" value="2"/>
</dbReference>
<dbReference type="PANTHER" id="PTHR34512">
    <property type="entry name" value="CELL SURFACE PROTEIN"/>
    <property type="match status" value="1"/>
</dbReference>
<protein>
    <recommendedName>
        <fullName evidence="1">Pyrrolo-quinoline quinone repeat domain-containing protein</fullName>
    </recommendedName>
</protein>
<proteinExistence type="predicted"/>
<dbReference type="InterPro" id="IPR011047">
    <property type="entry name" value="Quinoprotein_ADH-like_sf"/>
</dbReference>
<comment type="caution">
    <text evidence="2">The sequence shown here is derived from an EMBL/GenBank/DDBJ whole genome shotgun (WGS) entry which is preliminary data.</text>
</comment>
<name>X1MEW9_9ZZZZ</name>
<feature type="domain" description="Pyrrolo-quinoline quinone repeat" evidence="1">
    <location>
        <begin position="156"/>
        <end position="278"/>
    </location>
</feature>
<evidence type="ECO:0000313" key="2">
    <source>
        <dbReference type="EMBL" id="GAI04914.1"/>
    </source>
</evidence>
<dbReference type="PANTHER" id="PTHR34512:SF30">
    <property type="entry name" value="OUTER MEMBRANE PROTEIN ASSEMBLY FACTOR BAMB"/>
    <property type="match status" value="1"/>
</dbReference>
<accession>X1MEW9</accession>
<evidence type="ECO:0000259" key="1">
    <source>
        <dbReference type="Pfam" id="PF13360"/>
    </source>
</evidence>
<dbReference type="InterPro" id="IPR015943">
    <property type="entry name" value="WD40/YVTN_repeat-like_dom_sf"/>
</dbReference>
<dbReference type="Pfam" id="PF13360">
    <property type="entry name" value="PQQ_2"/>
    <property type="match status" value="1"/>
</dbReference>
<dbReference type="Gene3D" id="2.130.10.10">
    <property type="entry name" value="YVTN repeat-like/Quinoprotein amine dehydrogenase"/>
    <property type="match status" value="1"/>
</dbReference>
<dbReference type="EMBL" id="BARV01004601">
    <property type="protein sequence ID" value="GAI04914.1"/>
    <property type="molecule type" value="Genomic_DNA"/>
</dbReference>
<feature type="non-terminal residue" evidence="2">
    <location>
        <position position="1"/>
    </location>
</feature>
<feature type="non-terminal residue" evidence="2">
    <location>
        <position position="278"/>
    </location>
</feature>
<dbReference type="InterPro" id="IPR018391">
    <property type="entry name" value="PQQ_b-propeller_rpt"/>
</dbReference>
<dbReference type="InterPro" id="IPR002372">
    <property type="entry name" value="PQQ_rpt_dom"/>
</dbReference>
<dbReference type="AlphaFoldDB" id="X1MEW9"/>
<reference evidence="2" key="1">
    <citation type="journal article" date="2014" name="Front. Microbiol.">
        <title>High frequency of phylogenetically diverse reductive dehalogenase-homologous genes in deep subseafloor sedimentary metagenomes.</title>
        <authorList>
            <person name="Kawai M."/>
            <person name="Futagami T."/>
            <person name="Toyoda A."/>
            <person name="Takaki Y."/>
            <person name="Nishi S."/>
            <person name="Hori S."/>
            <person name="Arai W."/>
            <person name="Tsubouchi T."/>
            <person name="Morono Y."/>
            <person name="Uchiyama I."/>
            <person name="Ito T."/>
            <person name="Fujiyama A."/>
            <person name="Inagaki F."/>
            <person name="Takami H."/>
        </authorList>
    </citation>
    <scope>NUCLEOTIDE SEQUENCE</scope>
    <source>
        <strain evidence="2">Expedition CK06-06</strain>
    </source>
</reference>
<sequence length="278" mass="30854">NVLDGNVSIDPISGDWPLLHQNPQNTRCAEGKGPDSNDFNWFSIIGEEDEVILSPVIRDGVLYTSYLTSTKLYYIPDIRVPGDEEWKTPNYEKDFDNDKWLVNSPVITEDSIIISTGKTDNEGTSNYVIALDKPILSPRWVFLYDEDICYSSSPVVYDDKVFVTSWSGDPDAFQSNTNNKVIALDLSHGSQLWEYNLPAGSFSTPAVYKGVIFVGCNKKRGDSLFALDIESGSKIWSKSVSAIRSASPVIYNDTVFIMSESCCKIKLTALSIDNGSVL</sequence>